<evidence type="ECO:0000256" key="1">
    <source>
        <dbReference type="ARBA" id="ARBA00022737"/>
    </source>
</evidence>
<feature type="region of interest" description="Disordered" evidence="6">
    <location>
        <begin position="1"/>
        <end position="22"/>
    </location>
</feature>
<keyword evidence="5" id="KW-0539">Nucleus</keyword>
<evidence type="ECO:0000256" key="3">
    <source>
        <dbReference type="ARBA" id="ARBA00023125"/>
    </source>
</evidence>
<evidence type="ECO:0000313" key="9">
    <source>
        <dbReference type="Proteomes" id="UP000472262"/>
    </source>
</evidence>
<dbReference type="InterPro" id="IPR039673">
    <property type="entry name" value="SATB1/SATB2"/>
</dbReference>
<keyword evidence="1" id="KW-0677">Repeat</keyword>
<reference evidence="8" key="2">
    <citation type="submission" date="2025-09" db="UniProtKB">
        <authorList>
            <consortium name="Ensembl"/>
        </authorList>
    </citation>
    <scope>IDENTIFICATION</scope>
</reference>
<evidence type="ECO:0000256" key="2">
    <source>
        <dbReference type="ARBA" id="ARBA00022843"/>
    </source>
</evidence>
<dbReference type="GO" id="GO:0000981">
    <property type="term" value="F:DNA-binding transcription factor activity, RNA polymerase II-specific"/>
    <property type="evidence" value="ECO:0007669"/>
    <property type="project" value="TreeGrafter"/>
</dbReference>
<dbReference type="Ensembl" id="ENSSGRT00000011055.1">
    <property type="protein sequence ID" value="ENSSGRP00000010178.1"/>
    <property type="gene ID" value="ENSSGRG00000006760.1"/>
</dbReference>
<evidence type="ECO:0000256" key="5">
    <source>
        <dbReference type="ARBA" id="ARBA00023242"/>
    </source>
</evidence>
<evidence type="ECO:0000259" key="7">
    <source>
        <dbReference type="PROSITE" id="PS51982"/>
    </source>
</evidence>
<feature type="domain" description="CMP" evidence="7">
    <location>
        <begin position="44"/>
        <end position="109"/>
    </location>
</feature>
<dbReference type="AlphaFoldDB" id="A0A672KKI6"/>
<organism evidence="8 9">
    <name type="scientific">Sinocyclocheilus grahami</name>
    <name type="common">Dianchi golden-line fish</name>
    <name type="synonym">Barbus grahami</name>
    <dbReference type="NCBI Taxonomy" id="75366"/>
    <lineage>
        <taxon>Eukaryota</taxon>
        <taxon>Metazoa</taxon>
        <taxon>Chordata</taxon>
        <taxon>Craniata</taxon>
        <taxon>Vertebrata</taxon>
        <taxon>Euteleostomi</taxon>
        <taxon>Actinopterygii</taxon>
        <taxon>Neopterygii</taxon>
        <taxon>Teleostei</taxon>
        <taxon>Ostariophysi</taxon>
        <taxon>Cypriniformes</taxon>
        <taxon>Cyprinidae</taxon>
        <taxon>Cyprininae</taxon>
        <taxon>Sinocyclocheilus</taxon>
    </lineage>
</organism>
<dbReference type="Pfam" id="PF16534">
    <property type="entry name" value="ULD"/>
    <property type="match status" value="1"/>
</dbReference>
<dbReference type="GO" id="GO:0000978">
    <property type="term" value="F:RNA polymerase II cis-regulatory region sequence-specific DNA binding"/>
    <property type="evidence" value="ECO:0007669"/>
    <property type="project" value="TreeGrafter"/>
</dbReference>
<reference evidence="8" key="1">
    <citation type="submission" date="2025-08" db="UniProtKB">
        <authorList>
            <consortium name="Ensembl"/>
        </authorList>
    </citation>
    <scope>IDENTIFICATION</scope>
</reference>
<protein>
    <recommendedName>
        <fullName evidence="7">CMP domain-containing protein</fullName>
    </recommendedName>
</protein>
<dbReference type="Gene3D" id="3.10.20.710">
    <property type="entry name" value="SATB, ubiquitin-like oligomerisation domain"/>
    <property type="match status" value="1"/>
</dbReference>
<keyword evidence="9" id="KW-1185">Reference proteome</keyword>
<sequence>MMDHLATTSGTQGPVMSESSYPPCKMARMENSVDLPVPGVTPVSSLIPVFCMVEQSDVPPSERKRSEHAEFVLLKKDLLFSQITEAALQELGYTHTAAALMLFNMLIWC</sequence>
<dbReference type="PANTHER" id="PTHR15116">
    <property type="entry name" value="DNA-BINDING PROTEIN SATB FAMILY MEMBER"/>
    <property type="match status" value="1"/>
</dbReference>
<accession>A0A672KKI6</accession>
<name>A0A672KKI6_SINGR</name>
<proteinExistence type="predicted"/>
<evidence type="ECO:0000256" key="6">
    <source>
        <dbReference type="SAM" id="MobiDB-lite"/>
    </source>
</evidence>
<keyword evidence="4" id="KW-0371">Homeobox</keyword>
<dbReference type="PANTHER" id="PTHR15116:SF14">
    <property type="entry name" value="DNA-BINDING PROTEIN SATB1"/>
    <property type="match status" value="1"/>
</dbReference>
<dbReference type="GO" id="GO:0006338">
    <property type="term" value="P:chromatin remodeling"/>
    <property type="evidence" value="ECO:0007669"/>
    <property type="project" value="InterPro"/>
</dbReference>
<evidence type="ECO:0000313" key="8">
    <source>
        <dbReference type="Ensembl" id="ENSSGRP00000010178.1"/>
    </source>
</evidence>
<dbReference type="InterPro" id="IPR038224">
    <property type="entry name" value="SATB_ULD_sf"/>
</dbReference>
<evidence type="ECO:0000256" key="4">
    <source>
        <dbReference type="ARBA" id="ARBA00023155"/>
    </source>
</evidence>
<dbReference type="GO" id="GO:0005634">
    <property type="term" value="C:nucleus"/>
    <property type="evidence" value="ECO:0007669"/>
    <property type="project" value="UniProtKB-ARBA"/>
</dbReference>
<dbReference type="PROSITE" id="PS51982">
    <property type="entry name" value="CMP"/>
    <property type="match status" value="1"/>
</dbReference>
<keyword evidence="3" id="KW-0238">DNA-binding</keyword>
<feature type="compositionally biased region" description="Polar residues" evidence="6">
    <location>
        <begin position="1"/>
        <end position="20"/>
    </location>
</feature>
<dbReference type="Proteomes" id="UP000472262">
    <property type="component" value="Unassembled WGS sequence"/>
</dbReference>
<keyword evidence="2" id="KW-0832">Ubl conjugation</keyword>
<dbReference type="InParanoid" id="A0A672KKI6"/>
<dbReference type="InterPro" id="IPR032392">
    <property type="entry name" value="ULD"/>
</dbReference>